<evidence type="ECO:0000313" key="5">
    <source>
        <dbReference type="Proteomes" id="UP001390339"/>
    </source>
</evidence>
<protein>
    <submittedName>
        <fullName evidence="3">Protein N-terminal amidase</fullName>
    </submittedName>
</protein>
<dbReference type="PROSITE" id="PS50263">
    <property type="entry name" value="CN_HYDROLASE"/>
    <property type="match status" value="1"/>
</dbReference>
<dbReference type="Proteomes" id="UP001390339">
    <property type="component" value="Unassembled WGS sequence"/>
</dbReference>
<dbReference type="PANTHER" id="PTHR11750">
    <property type="entry name" value="PROTEIN N-TERMINAL AMIDASE"/>
    <property type="match status" value="1"/>
</dbReference>
<proteinExistence type="predicted"/>
<dbReference type="InterPro" id="IPR039703">
    <property type="entry name" value="Nta1"/>
</dbReference>
<keyword evidence="5" id="KW-1185">Reference proteome</keyword>
<comment type="caution">
    <text evidence="3">The sequence shown here is derived from an EMBL/GenBank/DDBJ whole genome shotgun (WGS) entry which is preliminary data.</text>
</comment>
<name>A0ABR2I901_9PEZI</name>
<evidence type="ECO:0000313" key="4">
    <source>
        <dbReference type="EMBL" id="KAK8859513.1"/>
    </source>
</evidence>
<dbReference type="SUPFAM" id="SSF56317">
    <property type="entry name" value="Carbon-nitrogen hydrolase"/>
    <property type="match status" value="1"/>
</dbReference>
<feature type="domain" description="CN hydrolase" evidence="2">
    <location>
        <begin position="1"/>
        <end position="276"/>
    </location>
</feature>
<evidence type="ECO:0000313" key="3">
    <source>
        <dbReference type="EMBL" id="KAK8859472.1"/>
    </source>
</evidence>
<dbReference type="PANTHER" id="PTHR11750:SF26">
    <property type="entry name" value="PROTEIN N-TERMINAL AMIDASE"/>
    <property type="match status" value="1"/>
</dbReference>
<feature type="region of interest" description="Disordered" evidence="1">
    <location>
        <begin position="292"/>
        <end position="326"/>
    </location>
</feature>
<accession>A0ABR2I901</accession>
<evidence type="ECO:0000256" key="1">
    <source>
        <dbReference type="SAM" id="MobiDB-lite"/>
    </source>
</evidence>
<dbReference type="InterPro" id="IPR036526">
    <property type="entry name" value="C-N_Hydrolase_sf"/>
</dbReference>
<gene>
    <name evidence="3" type="ORF">PGQ11_010206</name>
    <name evidence="4" type="ORF">PGQ11_010247</name>
</gene>
<organism evidence="3 5">
    <name type="scientific">Apiospora arundinis</name>
    <dbReference type="NCBI Taxonomy" id="335852"/>
    <lineage>
        <taxon>Eukaryota</taxon>
        <taxon>Fungi</taxon>
        <taxon>Dikarya</taxon>
        <taxon>Ascomycota</taxon>
        <taxon>Pezizomycotina</taxon>
        <taxon>Sordariomycetes</taxon>
        <taxon>Xylariomycetidae</taxon>
        <taxon>Amphisphaeriales</taxon>
        <taxon>Apiosporaceae</taxon>
        <taxon>Apiospora</taxon>
    </lineage>
</organism>
<dbReference type="InterPro" id="IPR003010">
    <property type="entry name" value="C-N_Hydrolase"/>
</dbReference>
<dbReference type="EMBL" id="JAPCWZ010000006">
    <property type="protein sequence ID" value="KAK8859513.1"/>
    <property type="molecule type" value="Genomic_DNA"/>
</dbReference>
<dbReference type="EMBL" id="JAPCWZ010000006">
    <property type="protein sequence ID" value="KAK8859472.1"/>
    <property type="molecule type" value="Genomic_DNA"/>
</dbReference>
<evidence type="ECO:0000259" key="2">
    <source>
        <dbReference type="PROSITE" id="PS50263"/>
    </source>
</evidence>
<reference evidence="3 5" key="2">
    <citation type="journal article" date="2024" name="IMA Fungus">
        <title>Apiospora arundinis, a panoply of carbohydrate-active enzymes and secondary metabolites.</title>
        <authorList>
            <person name="Sorensen T."/>
            <person name="Petersen C."/>
            <person name="Muurmann A.T."/>
            <person name="Christiansen J.V."/>
            <person name="Brundto M.L."/>
            <person name="Overgaard C.K."/>
            <person name="Boysen A.T."/>
            <person name="Wollenberg R.D."/>
            <person name="Larsen T.O."/>
            <person name="Sorensen J.L."/>
            <person name="Nielsen K.L."/>
            <person name="Sondergaard T.E."/>
        </authorList>
    </citation>
    <scope>NUCLEOTIDE SEQUENCE [LARGE SCALE GENOMIC DNA]</scope>
    <source>
        <strain evidence="3 5">AAU 773</strain>
    </source>
</reference>
<dbReference type="Gene3D" id="3.60.110.10">
    <property type="entry name" value="Carbon-nitrogen hydrolase"/>
    <property type="match status" value="1"/>
</dbReference>
<sequence>MKLACVQMAPREGEIEYNMARAEKELRAVANTQQLDILLLPALALSGMARPDVGSVAVDSPCVEPPGGRFTSLWTRTAAQKYGCLVATGYAEARGAIAPKAPEPCDSVIMVGPRGDALLTSQKAFHQTFVPGIGEIVVSNCEPPPLRTRRMTLKRGLGVNDREPLYRLACFVRETQPRVVLLPMSWITSMDAYEFSCAPLEPDRLALDSWIRNLQPLVASNNGREVIFVFANRAGSAQGTFYAGTSAIVGIARGEVHVYGVLGRAGKELLVADVSQPGMLPASGYGVPSNTCAGKDRAEVSSGKAPRRPMGPPLTIPSTDGGTTPREVHVATPYPSTDARRQGRVFGDTIFAPTPVVGSRFAGDTPSTAFDDLSPELLSADATLGTSMLGAGCRGLGSDDCMCGAF</sequence>
<reference evidence="3" key="1">
    <citation type="submission" date="2023-01" db="EMBL/GenBank/DDBJ databases">
        <authorList>
            <person name="Sorensen T."/>
        </authorList>
    </citation>
    <scope>NUCLEOTIDE SEQUENCE</scope>
    <source>
        <strain evidence="3">AAU 773</strain>
    </source>
</reference>